<keyword evidence="5 6" id="KW-0472">Membrane</keyword>
<feature type="transmembrane region" description="Helical" evidence="6">
    <location>
        <begin position="347"/>
        <end position="375"/>
    </location>
</feature>
<organism evidence="7 8">
    <name type="scientific">Ferrovibrio terrae</name>
    <dbReference type="NCBI Taxonomy" id="2594003"/>
    <lineage>
        <taxon>Bacteria</taxon>
        <taxon>Pseudomonadati</taxon>
        <taxon>Pseudomonadota</taxon>
        <taxon>Alphaproteobacteria</taxon>
        <taxon>Rhodospirillales</taxon>
        <taxon>Rhodospirillaceae</taxon>
        <taxon>Ferrovibrio</taxon>
    </lineage>
</organism>
<reference evidence="7 8" key="1">
    <citation type="submission" date="2019-07" db="EMBL/GenBank/DDBJ databases">
        <title>Genome sequencing for Ferrovibrio sp. K5.</title>
        <authorList>
            <person name="Park S.-J."/>
        </authorList>
    </citation>
    <scope>NUCLEOTIDE SEQUENCE [LARGE SCALE GENOMIC DNA]</scope>
    <source>
        <strain evidence="7 8">K5</strain>
    </source>
</reference>
<accession>A0A516H395</accession>
<feature type="transmembrane region" description="Helical" evidence="6">
    <location>
        <begin position="381"/>
        <end position="405"/>
    </location>
</feature>
<feature type="transmembrane region" description="Helical" evidence="6">
    <location>
        <begin position="226"/>
        <end position="245"/>
    </location>
</feature>
<proteinExistence type="predicted"/>
<dbReference type="OrthoDB" id="7200137at2"/>
<dbReference type="Gene3D" id="1.20.1250.20">
    <property type="entry name" value="MFS general substrate transporter like domains"/>
    <property type="match status" value="1"/>
</dbReference>
<dbReference type="PANTHER" id="PTHR43385:SF1">
    <property type="entry name" value="RIBOFLAVIN TRANSPORTER RIBJ"/>
    <property type="match status" value="1"/>
</dbReference>
<name>A0A516H395_9PROT</name>
<evidence type="ECO:0000256" key="2">
    <source>
        <dbReference type="ARBA" id="ARBA00022448"/>
    </source>
</evidence>
<dbReference type="KEGG" id="fer:FNB15_13600"/>
<feature type="transmembrane region" description="Helical" evidence="6">
    <location>
        <begin position="292"/>
        <end position="312"/>
    </location>
</feature>
<dbReference type="InterPro" id="IPR011701">
    <property type="entry name" value="MFS"/>
</dbReference>
<feature type="transmembrane region" description="Helical" evidence="6">
    <location>
        <begin position="144"/>
        <end position="165"/>
    </location>
</feature>
<dbReference type="EMBL" id="CP041636">
    <property type="protein sequence ID" value="QDO98241.1"/>
    <property type="molecule type" value="Genomic_DNA"/>
</dbReference>
<evidence type="ECO:0000256" key="4">
    <source>
        <dbReference type="ARBA" id="ARBA00022989"/>
    </source>
</evidence>
<dbReference type="GO" id="GO:0022857">
    <property type="term" value="F:transmembrane transporter activity"/>
    <property type="evidence" value="ECO:0007669"/>
    <property type="project" value="InterPro"/>
</dbReference>
<protein>
    <submittedName>
        <fullName evidence="7">MFS transporter</fullName>
    </submittedName>
</protein>
<dbReference type="PANTHER" id="PTHR43385">
    <property type="entry name" value="RIBOFLAVIN TRANSPORTER RIBJ"/>
    <property type="match status" value="1"/>
</dbReference>
<feature type="transmembrane region" description="Helical" evidence="6">
    <location>
        <begin position="109"/>
        <end position="132"/>
    </location>
</feature>
<dbReference type="SUPFAM" id="SSF103473">
    <property type="entry name" value="MFS general substrate transporter"/>
    <property type="match status" value="1"/>
</dbReference>
<feature type="transmembrane region" description="Helical" evidence="6">
    <location>
        <begin position="84"/>
        <end position="103"/>
    </location>
</feature>
<comment type="subcellular location">
    <subcellularLocation>
        <location evidence="1">Membrane</location>
        <topology evidence="1">Multi-pass membrane protein</topology>
    </subcellularLocation>
</comment>
<feature type="transmembrane region" description="Helical" evidence="6">
    <location>
        <begin position="318"/>
        <end position="335"/>
    </location>
</feature>
<dbReference type="RefSeq" id="WP_144069222.1">
    <property type="nucleotide sequence ID" value="NZ_CP041636.1"/>
</dbReference>
<evidence type="ECO:0000256" key="3">
    <source>
        <dbReference type="ARBA" id="ARBA00022692"/>
    </source>
</evidence>
<evidence type="ECO:0000313" key="7">
    <source>
        <dbReference type="EMBL" id="QDO98241.1"/>
    </source>
</evidence>
<evidence type="ECO:0000256" key="1">
    <source>
        <dbReference type="ARBA" id="ARBA00004141"/>
    </source>
</evidence>
<feature type="transmembrane region" description="Helical" evidence="6">
    <location>
        <begin position="257"/>
        <end position="280"/>
    </location>
</feature>
<dbReference type="InterPro" id="IPR052983">
    <property type="entry name" value="MFS_Riboflavin_Transporter"/>
</dbReference>
<feature type="transmembrane region" description="Helical" evidence="6">
    <location>
        <begin position="58"/>
        <end position="77"/>
    </location>
</feature>
<evidence type="ECO:0000256" key="5">
    <source>
        <dbReference type="ARBA" id="ARBA00023136"/>
    </source>
</evidence>
<feature type="transmembrane region" description="Helical" evidence="6">
    <location>
        <begin position="171"/>
        <end position="194"/>
    </location>
</feature>
<dbReference type="InterPro" id="IPR036259">
    <property type="entry name" value="MFS_trans_sf"/>
</dbReference>
<dbReference type="GO" id="GO:0016020">
    <property type="term" value="C:membrane"/>
    <property type="evidence" value="ECO:0007669"/>
    <property type="project" value="UniProtKB-SubCell"/>
</dbReference>
<evidence type="ECO:0000313" key="8">
    <source>
        <dbReference type="Proteomes" id="UP000317496"/>
    </source>
</evidence>
<feature type="transmembrane region" description="Helical" evidence="6">
    <location>
        <begin position="18"/>
        <end position="38"/>
    </location>
</feature>
<keyword evidence="4 6" id="KW-1133">Transmembrane helix</keyword>
<dbReference type="AlphaFoldDB" id="A0A516H395"/>
<gene>
    <name evidence="7" type="ORF">FNB15_13600</name>
</gene>
<dbReference type="Proteomes" id="UP000317496">
    <property type="component" value="Chromosome"/>
</dbReference>
<keyword evidence="8" id="KW-1185">Reference proteome</keyword>
<evidence type="ECO:0000256" key="6">
    <source>
        <dbReference type="SAM" id="Phobius"/>
    </source>
</evidence>
<keyword evidence="3 6" id="KW-0812">Transmembrane</keyword>
<dbReference type="Pfam" id="PF07690">
    <property type="entry name" value="MFS_1"/>
    <property type="match status" value="1"/>
</dbReference>
<sequence length="415" mass="44281">MSPLSPPSRPRPEIRPHLLIWGLALGQMVSWGSLYYSLAVVALPMEQELGWSKVEINAGLTVNLLVASVMALPVGALIDRFGGYWFMVLGAAGGAILLAIWSMTASLPIFYIVWAGLGLVHACTLSESAYNIVVSNLADHRRGITMISLLSGFSSSTAIPFITLFSETLGWRPAIMIVAVIHFMVPGLVSAWVLRGIRSASRKPGADETAAAPLRLPLREILGDRIFWALVAAFSVHTFVGNGITFHTIPLLLENGYAMSLIVGVMALHGPSQVLARFTLLMVGTRISTAGFGRAAFGLAALGVLMLIVSVWWGVSVLVIFALLYGMATGMLTLVRANSVIEYLGAYGYGAATGALTMAVAVPRTTAAVAFALLWEMTDSYGPVLWIALTASCSGLAAFWLATVWNSRRTPIQGL</sequence>
<keyword evidence="2" id="KW-0813">Transport</keyword>